<evidence type="ECO:0000313" key="8">
    <source>
        <dbReference type="EMBL" id="RZC37402.1"/>
    </source>
</evidence>
<dbReference type="SMART" id="SM00020">
    <property type="entry name" value="Tryp_SPc"/>
    <property type="match status" value="1"/>
</dbReference>
<dbReference type="STRING" id="1661398.A0A482VWX1"/>
<dbReference type="FunFam" id="2.40.10.10:FF:000068">
    <property type="entry name" value="transmembrane protease serine 2"/>
    <property type="match status" value="1"/>
</dbReference>
<dbReference type="Proteomes" id="UP000292052">
    <property type="component" value="Unassembled WGS sequence"/>
</dbReference>
<gene>
    <name evidence="8" type="ORF">BDFB_008504</name>
</gene>
<dbReference type="PRINTS" id="PR00722">
    <property type="entry name" value="CHYMOTRYPSIN"/>
</dbReference>
<evidence type="ECO:0000256" key="3">
    <source>
        <dbReference type="ARBA" id="ARBA00022801"/>
    </source>
</evidence>
<evidence type="ECO:0000256" key="1">
    <source>
        <dbReference type="ARBA" id="ARBA00007664"/>
    </source>
</evidence>
<dbReference type="SUPFAM" id="SSF50494">
    <property type="entry name" value="Trypsin-like serine proteases"/>
    <property type="match status" value="1"/>
</dbReference>
<dbReference type="Pfam" id="PF00089">
    <property type="entry name" value="Trypsin"/>
    <property type="match status" value="1"/>
</dbReference>
<dbReference type="PROSITE" id="PS00134">
    <property type="entry name" value="TRYPSIN_HIS"/>
    <property type="match status" value="1"/>
</dbReference>
<dbReference type="InterPro" id="IPR001314">
    <property type="entry name" value="Peptidase_S1A"/>
</dbReference>
<dbReference type="GO" id="GO:0004252">
    <property type="term" value="F:serine-type endopeptidase activity"/>
    <property type="evidence" value="ECO:0007669"/>
    <property type="project" value="InterPro"/>
</dbReference>
<dbReference type="GO" id="GO:0006508">
    <property type="term" value="P:proteolysis"/>
    <property type="evidence" value="ECO:0007669"/>
    <property type="project" value="UniProtKB-KW"/>
</dbReference>
<dbReference type="PANTHER" id="PTHR24276">
    <property type="entry name" value="POLYSERASE-RELATED"/>
    <property type="match status" value="1"/>
</dbReference>
<keyword evidence="9" id="KW-1185">Reference proteome</keyword>
<keyword evidence="3 6" id="KW-0378">Hydrolase</keyword>
<name>A0A482VWX1_ASBVE</name>
<dbReference type="InterPro" id="IPR009003">
    <property type="entry name" value="Peptidase_S1_PA"/>
</dbReference>
<organism evidence="8 9">
    <name type="scientific">Asbolus verrucosus</name>
    <name type="common">Desert ironclad beetle</name>
    <dbReference type="NCBI Taxonomy" id="1661398"/>
    <lineage>
        <taxon>Eukaryota</taxon>
        <taxon>Metazoa</taxon>
        <taxon>Ecdysozoa</taxon>
        <taxon>Arthropoda</taxon>
        <taxon>Hexapoda</taxon>
        <taxon>Insecta</taxon>
        <taxon>Pterygota</taxon>
        <taxon>Neoptera</taxon>
        <taxon>Endopterygota</taxon>
        <taxon>Coleoptera</taxon>
        <taxon>Polyphaga</taxon>
        <taxon>Cucujiformia</taxon>
        <taxon>Tenebrionidae</taxon>
        <taxon>Pimeliinae</taxon>
        <taxon>Asbolus</taxon>
    </lineage>
</organism>
<reference evidence="8 9" key="1">
    <citation type="submission" date="2017-03" db="EMBL/GenBank/DDBJ databases">
        <title>Genome of the blue death feigning beetle - Asbolus verrucosus.</title>
        <authorList>
            <person name="Rider S.D."/>
        </authorList>
    </citation>
    <scope>NUCLEOTIDE SEQUENCE [LARGE SCALE GENOMIC DNA]</scope>
    <source>
        <strain evidence="8">Butters</strain>
        <tissue evidence="8">Head and leg muscle</tissue>
    </source>
</reference>
<evidence type="ECO:0000256" key="6">
    <source>
        <dbReference type="RuleBase" id="RU363034"/>
    </source>
</evidence>
<dbReference type="InterPro" id="IPR043504">
    <property type="entry name" value="Peptidase_S1_PA_chymotrypsin"/>
</dbReference>
<dbReference type="InterPro" id="IPR018114">
    <property type="entry name" value="TRYPSIN_HIS"/>
</dbReference>
<evidence type="ECO:0000313" key="9">
    <source>
        <dbReference type="Proteomes" id="UP000292052"/>
    </source>
</evidence>
<evidence type="ECO:0000259" key="7">
    <source>
        <dbReference type="PROSITE" id="PS50240"/>
    </source>
</evidence>
<protein>
    <submittedName>
        <fullName evidence="8">Trypsin domain containing protein</fullName>
    </submittedName>
</protein>
<comment type="similarity">
    <text evidence="1">Belongs to the peptidase S1 family.</text>
</comment>
<evidence type="ECO:0000256" key="5">
    <source>
        <dbReference type="ARBA" id="ARBA00023157"/>
    </source>
</evidence>
<dbReference type="PROSITE" id="PS50240">
    <property type="entry name" value="TRYPSIN_DOM"/>
    <property type="match status" value="1"/>
</dbReference>
<dbReference type="InterPro" id="IPR050430">
    <property type="entry name" value="Peptidase_S1"/>
</dbReference>
<dbReference type="PROSITE" id="PS00135">
    <property type="entry name" value="TRYPSIN_SER"/>
    <property type="match status" value="1"/>
</dbReference>
<dbReference type="InterPro" id="IPR001254">
    <property type="entry name" value="Trypsin_dom"/>
</dbReference>
<keyword evidence="2 6" id="KW-0645">Protease</keyword>
<dbReference type="EMBL" id="QDEB01052983">
    <property type="protein sequence ID" value="RZC37402.1"/>
    <property type="molecule type" value="Genomic_DNA"/>
</dbReference>
<dbReference type="AlphaFoldDB" id="A0A482VWX1"/>
<evidence type="ECO:0000256" key="4">
    <source>
        <dbReference type="ARBA" id="ARBA00022825"/>
    </source>
</evidence>
<dbReference type="PANTHER" id="PTHR24276:SF98">
    <property type="entry name" value="FI18310P1-RELATED"/>
    <property type="match status" value="1"/>
</dbReference>
<evidence type="ECO:0000256" key="2">
    <source>
        <dbReference type="ARBA" id="ARBA00022670"/>
    </source>
</evidence>
<proteinExistence type="inferred from homology"/>
<feature type="non-terminal residue" evidence="8">
    <location>
        <position position="1"/>
    </location>
</feature>
<feature type="domain" description="Peptidase S1" evidence="7">
    <location>
        <begin position="13"/>
        <end position="211"/>
    </location>
</feature>
<sequence>FSSIVQVEDETKIVGGFEANKDDYPYVVSLRNTNNNHFCGGTLVDSMHIVTAAHCVIGGYAKYVVVGCDSLDKGGVRYAVISGISHPDYDEKLLKNDIAVLKIAEKASYKSSFPARLRTNLSDYENPCYVAAVQPIHPSECKNEWEELYNSHLICTSSERNAACQGDSGGPLMCENKFSGIVSFGKPCATGKPDVFTAVNSYNDWIDSIMH</sequence>
<keyword evidence="5" id="KW-1015">Disulfide bond</keyword>
<dbReference type="OrthoDB" id="6755574at2759"/>
<comment type="caution">
    <text evidence="8">The sequence shown here is derived from an EMBL/GenBank/DDBJ whole genome shotgun (WGS) entry which is preliminary data.</text>
</comment>
<dbReference type="Gene3D" id="2.40.10.10">
    <property type="entry name" value="Trypsin-like serine proteases"/>
    <property type="match status" value="2"/>
</dbReference>
<dbReference type="InterPro" id="IPR033116">
    <property type="entry name" value="TRYPSIN_SER"/>
</dbReference>
<accession>A0A482VWX1</accession>
<dbReference type="CDD" id="cd00190">
    <property type="entry name" value="Tryp_SPc"/>
    <property type="match status" value="1"/>
</dbReference>
<keyword evidence="4 6" id="KW-0720">Serine protease</keyword>